<feature type="region of interest" description="Disordered" evidence="1">
    <location>
        <begin position="67"/>
        <end position="86"/>
    </location>
</feature>
<evidence type="ECO:0000313" key="2">
    <source>
        <dbReference type="EMBL" id="RRT31875.1"/>
    </source>
</evidence>
<dbReference type="Proteomes" id="UP000287651">
    <property type="component" value="Unassembled WGS sequence"/>
</dbReference>
<protein>
    <submittedName>
        <fullName evidence="2">Uncharacterized protein</fullName>
    </submittedName>
</protein>
<feature type="region of interest" description="Disordered" evidence="1">
    <location>
        <begin position="26"/>
        <end position="48"/>
    </location>
</feature>
<proteinExistence type="predicted"/>
<evidence type="ECO:0000313" key="3">
    <source>
        <dbReference type="Proteomes" id="UP000287651"/>
    </source>
</evidence>
<sequence>MQQSCYVLCRICLRQRCTQQRVRTGQRRQQSRYRIKQRPHTEVAISSDGRTWRQSCAVEVAQAAAARGGSRVPMADGTQPCTGGRS</sequence>
<comment type="caution">
    <text evidence="2">The sequence shown here is derived from an EMBL/GenBank/DDBJ whole genome shotgun (WGS) entry which is preliminary data.</text>
</comment>
<dbReference type="EMBL" id="AMZH03035217">
    <property type="protein sequence ID" value="RRT31875.1"/>
    <property type="molecule type" value="Genomic_DNA"/>
</dbReference>
<feature type="compositionally biased region" description="Basic residues" evidence="1">
    <location>
        <begin position="26"/>
        <end position="38"/>
    </location>
</feature>
<evidence type="ECO:0000256" key="1">
    <source>
        <dbReference type="SAM" id="MobiDB-lite"/>
    </source>
</evidence>
<dbReference type="AlphaFoldDB" id="A0A426WX56"/>
<gene>
    <name evidence="2" type="ORF">B296_00054427</name>
</gene>
<name>A0A426WX56_ENSVE</name>
<accession>A0A426WX56</accession>
<organism evidence="2 3">
    <name type="scientific">Ensete ventricosum</name>
    <name type="common">Abyssinian banana</name>
    <name type="synonym">Musa ensete</name>
    <dbReference type="NCBI Taxonomy" id="4639"/>
    <lineage>
        <taxon>Eukaryota</taxon>
        <taxon>Viridiplantae</taxon>
        <taxon>Streptophyta</taxon>
        <taxon>Embryophyta</taxon>
        <taxon>Tracheophyta</taxon>
        <taxon>Spermatophyta</taxon>
        <taxon>Magnoliopsida</taxon>
        <taxon>Liliopsida</taxon>
        <taxon>Zingiberales</taxon>
        <taxon>Musaceae</taxon>
        <taxon>Ensete</taxon>
    </lineage>
</organism>
<reference evidence="2 3" key="1">
    <citation type="journal article" date="2014" name="Agronomy (Basel)">
        <title>A Draft Genome Sequence for Ensete ventricosum, the Drought-Tolerant Tree Against Hunger.</title>
        <authorList>
            <person name="Harrison J."/>
            <person name="Moore K.A."/>
            <person name="Paszkiewicz K."/>
            <person name="Jones T."/>
            <person name="Grant M."/>
            <person name="Ambacheew D."/>
            <person name="Muzemil S."/>
            <person name="Studholme D.J."/>
        </authorList>
    </citation>
    <scope>NUCLEOTIDE SEQUENCE [LARGE SCALE GENOMIC DNA]</scope>
</reference>